<reference evidence="1" key="1">
    <citation type="submission" date="2021-03" db="EMBL/GenBank/DDBJ databases">
        <authorList>
            <person name="Tagirdzhanova G."/>
        </authorList>
    </citation>
    <scope>NUCLEOTIDE SEQUENCE</scope>
</reference>
<name>A0A8H3G4X7_9LECA</name>
<dbReference type="OrthoDB" id="5308957at2759"/>
<protein>
    <recommendedName>
        <fullName evidence="3">Clr5 domain-containing protein</fullName>
    </recommendedName>
</protein>
<dbReference type="EMBL" id="CAJPDS010000086">
    <property type="protein sequence ID" value="CAF9935850.1"/>
    <property type="molecule type" value="Genomic_DNA"/>
</dbReference>
<accession>A0A8H3G4X7</accession>
<gene>
    <name evidence="1" type="ORF">HETSPECPRED_009920</name>
</gene>
<organism evidence="1 2">
    <name type="scientific">Heterodermia speciosa</name>
    <dbReference type="NCBI Taxonomy" id="116794"/>
    <lineage>
        <taxon>Eukaryota</taxon>
        <taxon>Fungi</taxon>
        <taxon>Dikarya</taxon>
        <taxon>Ascomycota</taxon>
        <taxon>Pezizomycotina</taxon>
        <taxon>Lecanoromycetes</taxon>
        <taxon>OSLEUM clade</taxon>
        <taxon>Lecanoromycetidae</taxon>
        <taxon>Caliciales</taxon>
        <taxon>Physciaceae</taxon>
        <taxon>Heterodermia</taxon>
    </lineage>
</organism>
<comment type="caution">
    <text evidence="1">The sequence shown here is derived from an EMBL/GenBank/DDBJ whole genome shotgun (WGS) entry which is preliminary data.</text>
</comment>
<sequence>MYRTRIHQWGLDKKLKEHEARAIIQMHARRSGKATRMRLRDLPVDIEKAYSHFKRKGTTIDDVLGSEAASLPEMICETPAVSPAPMPQDLIPIVPAASIIPQSRNRMMMAGPQGLGTPRAFRVAEMLFVDTRECLISSIHLENGHNSTRRRALEYDTPFSLFLAVGQLYRHHQEVHDWVAKDNRKIWGLILQDGPCETVLLMIGWIAMLLGRKQQQQQQKSTALVMCKQLYSAATYLNSNGDPIVSALGRLFSKIGLLLLNDVPPDYLLTMMHVSLDSLKTLLGPAHALTVFATVTLSRVMCLLHGPEGLLSPLETLRSSLREQDGWGMEQSLLIDTEMVALEVRCGRYQKAQELLNEIERASSRETFANILNAILRSKLDEPGVQVVSLRELTFCFKVLRLWNEIRKQEI</sequence>
<evidence type="ECO:0000313" key="2">
    <source>
        <dbReference type="Proteomes" id="UP000664521"/>
    </source>
</evidence>
<dbReference type="AlphaFoldDB" id="A0A8H3G4X7"/>
<dbReference type="Proteomes" id="UP000664521">
    <property type="component" value="Unassembled WGS sequence"/>
</dbReference>
<evidence type="ECO:0008006" key="3">
    <source>
        <dbReference type="Google" id="ProtNLM"/>
    </source>
</evidence>
<evidence type="ECO:0000313" key="1">
    <source>
        <dbReference type="EMBL" id="CAF9935850.1"/>
    </source>
</evidence>
<proteinExistence type="predicted"/>
<keyword evidence="2" id="KW-1185">Reference proteome</keyword>